<evidence type="ECO:0000313" key="3">
    <source>
        <dbReference type="Proteomes" id="UP000613580"/>
    </source>
</evidence>
<name>A0A8H6TR13_MYCCL</name>
<gene>
    <name evidence="2" type="ORF">HMN09_00019800</name>
</gene>
<proteinExistence type="predicted"/>
<evidence type="ECO:0000256" key="1">
    <source>
        <dbReference type="SAM" id="MobiDB-lite"/>
    </source>
</evidence>
<dbReference type="Proteomes" id="UP000613580">
    <property type="component" value="Unassembled WGS sequence"/>
</dbReference>
<reference evidence="2" key="1">
    <citation type="submission" date="2020-05" db="EMBL/GenBank/DDBJ databases">
        <title>Mycena genomes resolve the evolution of fungal bioluminescence.</title>
        <authorList>
            <person name="Tsai I.J."/>
        </authorList>
    </citation>
    <scope>NUCLEOTIDE SEQUENCE</scope>
    <source>
        <strain evidence="2">110903Hualien_Pintung</strain>
    </source>
</reference>
<feature type="region of interest" description="Disordered" evidence="1">
    <location>
        <begin position="17"/>
        <end position="67"/>
    </location>
</feature>
<protein>
    <submittedName>
        <fullName evidence="2">Uncharacterized protein</fullName>
    </submittedName>
</protein>
<sequence length="489" mass="53036">MAAPDAGPVVAVADFHIFGRPEEKPEKAHDQPEDDLFGDLFGDEENQDQEATGSGATALNATDANNETTTMNAGVLVAPPASMPLPPTVNATHSFNDLSNAAPANDEGSHALVSATNNLNPVPQSAIPASGLQQTTGQPLLLTFSATPGGAKPPRRRQGKNQTQQVVQPKPNGRKRKQPETEAAPVVAQVEPFVVQQHQHVFPVVPQAPFMAQERPILPLPARAIPPPAAPIPSLGEQWYHNQLVAFRLNPMTKSMAIEAELNRKMYALFHEQQERYQTRQPLLNLGAVMKPPQVFPDTPEYKVTHSDLRGDECLIFLNAYACETIPTTVADLQARWSAVDTTKPGWHLANAGSLRVGVHNATLESLLYEGFTQFGVQVLRGAECDKVCALEKWFSVVAGNWAFDANAPLPGGRLRALPDSHWADFDLDARGRAPYRQGRVADSAQACVRPRGTDVVRGLSAGGARHSFSFWKRTGHCCIRKLALITAL</sequence>
<dbReference type="AlphaFoldDB" id="A0A8H6TR13"/>
<accession>A0A8H6TR13</accession>
<feature type="compositionally biased region" description="Polar residues" evidence="1">
    <location>
        <begin position="49"/>
        <end position="67"/>
    </location>
</feature>
<dbReference type="EMBL" id="JACAZE010000001">
    <property type="protein sequence ID" value="KAF7322418.1"/>
    <property type="molecule type" value="Genomic_DNA"/>
</dbReference>
<feature type="compositionally biased region" description="Basic and acidic residues" evidence="1">
    <location>
        <begin position="17"/>
        <end position="31"/>
    </location>
</feature>
<comment type="caution">
    <text evidence="2">The sequence shown here is derived from an EMBL/GenBank/DDBJ whole genome shotgun (WGS) entry which is preliminary data.</text>
</comment>
<feature type="compositionally biased region" description="Polar residues" evidence="1">
    <location>
        <begin position="89"/>
        <end position="99"/>
    </location>
</feature>
<organism evidence="2 3">
    <name type="scientific">Mycena chlorophos</name>
    <name type="common">Agaric fungus</name>
    <name type="synonym">Agaricus chlorophos</name>
    <dbReference type="NCBI Taxonomy" id="658473"/>
    <lineage>
        <taxon>Eukaryota</taxon>
        <taxon>Fungi</taxon>
        <taxon>Dikarya</taxon>
        <taxon>Basidiomycota</taxon>
        <taxon>Agaricomycotina</taxon>
        <taxon>Agaricomycetes</taxon>
        <taxon>Agaricomycetidae</taxon>
        <taxon>Agaricales</taxon>
        <taxon>Marasmiineae</taxon>
        <taxon>Mycenaceae</taxon>
        <taxon>Mycena</taxon>
    </lineage>
</organism>
<evidence type="ECO:0000313" key="2">
    <source>
        <dbReference type="EMBL" id="KAF7322418.1"/>
    </source>
</evidence>
<feature type="region of interest" description="Disordered" evidence="1">
    <location>
        <begin position="88"/>
        <end position="108"/>
    </location>
</feature>
<feature type="region of interest" description="Disordered" evidence="1">
    <location>
        <begin position="142"/>
        <end position="184"/>
    </location>
</feature>
<keyword evidence="3" id="KW-1185">Reference proteome</keyword>
<feature type="compositionally biased region" description="Acidic residues" evidence="1">
    <location>
        <begin position="32"/>
        <end position="48"/>
    </location>
</feature>